<organism evidence="1 2">
    <name type="scientific">Triplophysa tibetana</name>
    <dbReference type="NCBI Taxonomy" id="1572043"/>
    <lineage>
        <taxon>Eukaryota</taxon>
        <taxon>Metazoa</taxon>
        <taxon>Chordata</taxon>
        <taxon>Craniata</taxon>
        <taxon>Vertebrata</taxon>
        <taxon>Euteleostomi</taxon>
        <taxon>Actinopterygii</taxon>
        <taxon>Neopterygii</taxon>
        <taxon>Teleostei</taxon>
        <taxon>Ostariophysi</taxon>
        <taxon>Cypriniformes</taxon>
        <taxon>Nemacheilidae</taxon>
        <taxon>Triplophysa</taxon>
    </lineage>
</organism>
<comment type="caution">
    <text evidence="1">The sequence shown here is derived from an EMBL/GenBank/DDBJ whole genome shotgun (WGS) entry which is preliminary data.</text>
</comment>
<evidence type="ECO:0000313" key="1">
    <source>
        <dbReference type="EMBL" id="KAA0705377.1"/>
    </source>
</evidence>
<dbReference type="AlphaFoldDB" id="A0A5A9NAL1"/>
<dbReference type="EMBL" id="SOYY01000021">
    <property type="protein sequence ID" value="KAA0705377.1"/>
    <property type="molecule type" value="Genomic_DNA"/>
</dbReference>
<accession>A0A5A9NAL1</accession>
<name>A0A5A9NAL1_9TELE</name>
<gene>
    <name evidence="1" type="ORF">E1301_Tti009758</name>
</gene>
<reference evidence="1 2" key="1">
    <citation type="journal article" date="2019" name="Mol. Ecol. Resour.">
        <title>Chromosome-level genome assembly of Triplophysa tibetana, a fish adapted to the harsh high-altitude environment of the Tibetan Plateau.</title>
        <authorList>
            <person name="Yang X."/>
            <person name="Liu H."/>
            <person name="Ma Z."/>
            <person name="Zou Y."/>
            <person name="Zou M."/>
            <person name="Mao Y."/>
            <person name="Li X."/>
            <person name="Wang H."/>
            <person name="Chen T."/>
            <person name="Wang W."/>
            <person name="Yang R."/>
        </authorList>
    </citation>
    <scope>NUCLEOTIDE SEQUENCE [LARGE SCALE GENOMIC DNA]</scope>
    <source>
        <strain evidence="1">TTIB1903HZAU</strain>
        <tissue evidence="1">Muscle</tissue>
    </source>
</reference>
<keyword evidence="2" id="KW-1185">Reference proteome</keyword>
<evidence type="ECO:0000313" key="2">
    <source>
        <dbReference type="Proteomes" id="UP000324632"/>
    </source>
</evidence>
<protein>
    <submittedName>
        <fullName evidence="1">Uncharacterized protein</fullName>
    </submittedName>
</protein>
<sequence>MSQEFVRNDLLLFLVADVDTRRCRKGVGQPVASGCKRYLKFVCCNGGTGDSDQTFDTAWSAKVLRLRFGASILNEDLEEDDLNLSLICS</sequence>
<dbReference type="Proteomes" id="UP000324632">
    <property type="component" value="Chromosome 21"/>
</dbReference>
<proteinExistence type="predicted"/>